<dbReference type="PROSITE" id="PS51722">
    <property type="entry name" value="G_TR_2"/>
    <property type="match status" value="1"/>
</dbReference>
<comment type="similarity">
    <text evidence="2">Belongs to the ATP12 family.</text>
</comment>
<dbReference type="FunFam" id="3.40.50.300:FF:000514">
    <property type="entry name" value="Ribosome-releasing factor 2, mitochondrial"/>
    <property type="match status" value="1"/>
</dbReference>
<keyword evidence="11" id="KW-0143">Chaperone</keyword>
<dbReference type="InterPro" id="IPR005225">
    <property type="entry name" value="Small_GTP-bd"/>
</dbReference>
<evidence type="ECO:0000256" key="2">
    <source>
        <dbReference type="ARBA" id="ARBA00008231"/>
    </source>
</evidence>
<evidence type="ECO:0000259" key="14">
    <source>
        <dbReference type="PROSITE" id="PS51722"/>
    </source>
</evidence>
<dbReference type="InterPro" id="IPR009000">
    <property type="entry name" value="Transl_B-barrel_sf"/>
</dbReference>
<dbReference type="GO" id="GO:0008270">
    <property type="term" value="F:zinc ion binding"/>
    <property type="evidence" value="ECO:0007669"/>
    <property type="project" value="UniProtKB-KW"/>
</dbReference>
<dbReference type="Pfam" id="PF07542">
    <property type="entry name" value="ATP12"/>
    <property type="match status" value="1"/>
</dbReference>
<dbReference type="InterPro" id="IPR000795">
    <property type="entry name" value="T_Tr_GTP-bd_dom"/>
</dbReference>
<dbReference type="SUPFAM" id="SSF57783">
    <property type="entry name" value="Zinc beta-ribbon"/>
    <property type="match status" value="1"/>
</dbReference>
<evidence type="ECO:0000256" key="5">
    <source>
        <dbReference type="ARBA" id="ARBA00022771"/>
    </source>
</evidence>
<dbReference type="GO" id="GO:0005525">
    <property type="term" value="F:GTP binding"/>
    <property type="evidence" value="ECO:0007669"/>
    <property type="project" value="UniProtKB-KW"/>
</dbReference>
<protein>
    <submittedName>
        <fullName evidence="15">G elongation factor, mitochondrial 2</fullName>
    </submittedName>
</protein>
<comment type="subcellular location">
    <subcellularLocation>
        <location evidence="1">Mitochondrion</location>
    </subcellularLocation>
</comment>
<dbReference type="OrthoDB" id="198619at2759"/>
<dbReference type="SUPFAM" id="SSF54980">
    <property type="entry name" value="EF-G C-terminal domain-like"/>
    <property type="match status" value="1"/>
</dbReference>
<dbReference type="InterPro" id="IPR023335">
    <property type="entry name" value="ATP12_ortho_dom_sf"/>
</dbReference>
<evidence type="ECO:0000313" key="16">
    <source>
        <dbReference type="Proteomes" id="UP000570595"/>
    </source>
</evidence>
<evidence type="ECO:0000256" key="11">
    <source>
        <dbReference type="ARBA" id="ARBA00023186"/>
    </source>
</evidence>
<dbReference type="SMART" id="SM00440">
    <property type="entry name" value="ZnF_C2C2"/>
    <property type="match status" value="1"/>
</dbReference>
<keyword evidence="6" id="KW-0862">Zinc</keyword>
<dbReference type="GO" id="GO:0003676">
    <property type="term" value="F:nucleic acid binding"/>
    <property type="evidence" value="ECO:0007669"/>
    <property type="project" value="InterPro"/>
</dbReference>
<evidence type="ECO:0000256" key="9">
    <source>
        <dbReference type="ARBA" id="ARBA00023128"/>
    </source>
</evidence>
<organism evidence="15 16">
    <name type="scientific">Perkinsus olseni</name>
    <name type="common">Perkinsus atlanticus</name>
    <dbReference type="NCBI Taxonomy" id="32597"/>
    <lineage>
        <taxon>Eukaryota</taxon>
        <taxon>Sar</taxon>
        <taxon>Alveolata</taxon>
        <taxon>Perkinsozoa</taxon>
        <taxon>Perkinsea</taxon>
        <taxon>Perkinsida</taxon>
        <taxon>Perkinsidae</taxon>
        <taxon>Perkinsus</taxon>
    </lineage>
</organism>
<dbReference type="InterPro" id="IPR014721">
    <property type="entry name" value="Ribsml_uS5_D2-typ_fold_subgr"/>
</dbReference>
<dbReference type="Pfam" id="PF00009">
    <property type="entry name" value="GTP_EFTU"/>
    <property type="match status" value="1"/>
</dbReference>
<dbReference type="SUPFAM" id="SSF52540">
    <property type="entry name" value="P-loop containing nucleoside triphosphate hydrolases"/>
    <property type="match status" value="1"/>
</dbReference>
<dbReference type="InterPro" id="IPR042272">
    <property type="entry name" value="ATP12_ATP_synth-F1-assembly_N"/>
</dbReference>
<dbReference type="PROSITE" id="PS00466">
    <property type="entry name" value="ZF_TFIIS_1"/>
    <property type="match status" value="1"/>
</dbReference>
<dbReference type="SUPFAM" id="SSF50447">
    <property type="entry name" value="Translation proteins"/>
    <property type="match status" value="1"/>
</dbReference>
<dbReference type="Pfam" id="PF01096">
    <property type="entry name" value="Zn_ribbon_TFIIS"/>
    <property type="match status" value="1"/>
</dbReference>
<reference evidence="15 16" key="1">
    <citation type="submission" date="2020-04" db="EMBL/GenBank/DDBJ databases">
        <title>Perkinsus olseni comparative genomics.</title>
        <authorList>
            <person name="Bogema D.R."/>
        </authorList>
    </citation>
    <scope>NUCLEOTIDE SEQUENCE [LARGE SCALE GENOMIC DNA]</scope>
    <source>
        <strain evidence="15">ATCC PRA-179</strain>
    </source>
</reference>
<evidence type="ECO:0000256" key="1">
    <source>
        <dbReference type="ARBA" id="ARBA00004173"/>
    </source>
</evidence>
<dbReference type="InterPro" id="IPR001222">
    <property type="entry name" value="Znf_TFIIS"/>
</dbReference>
<dbReference type="Proteomes" id="UP000570595">
    <property type="component" value="Unassembled WGS sequence"/>
</dbReference>
<dbReference type="GO" id="GO:0006351">
    <property type="term" value="P:DNA-templated transcription"/>
    <property type="evidence" value="ECO:0007669"/>
    <property type="project" value="InterPro"/>
</dbReference>
<dbReference type="CDD" id="cd10507">
    <property type="entry name" value="Zn-ribbon_RPA12"/>
    <property type="match status" value="1"/>
</dbReference>
<accession>A0A7J6MHR3</accession>
<dbReference type="Gene3D" id="3.30.2180.10">
    <property type="entry name" value="ATP12-like"/>
    <property type="match status" value="1"/>
</dbReference>
<comment type="caution">
    <text evidence="15">The sequence shown here is derived from an EMBL/GenBank/DDBJ whole genome shotgun (WGS) entry which is preliminary data.</text>
</comment>
<dbReference type="GO" id="GO:0032543">
    <property type="term" value="P:mitochondrial translation"/>
    <property type="evidence" value="ECO:0007669"/>
    <property type="project" value="TreeGrafter"/>
</dbReference>
<dbReference type="Gene3D" id="2.40.30.10">
    <property type="entry name" value="Translation factors"/>
    <property type="match status" value="1"/>
</dbReference>
<dbReference type="GO" id="GO:0043461">
    <property type="term" value="P:proton-transporting ATP synthase complex assembly"/>
    <property type="evidence" value="ECO:0007669"/>
    <property type="project" value="InterPro"/>
</dbReference>
<keyword evidence="15" id="KW-0251">Elongation factor</keyword>
<dbReference type="Gene3D" id="2.20.25.10">
    <property type="match status" value="1"/>
</dbReference>
<evidence type="ECO:0000256" key="10">
    <source>
        <dbReference type="ARBA" id="ARBA00023134"/>
    </source>
</evidence>
<dbReference type="Gene3D" id="3.30.230.10">
    <property type="match status" value="1"/>
</dbReference>
<keyword evidence="9" id="KW-0496">Mitochondrion</keyword>
<dbReference type="PRINTS" id="PR00315">
    <property type="entry name" value="ELONGATNFCT"/>
</dbReference>
<dbReference type="InterPro" id="IPR035647">
    <property type="entry name" value="EFG_III/V"/>
</dbReference>
<dbReference type="Pfam" id="PF14492">
    <property type="entry name" value="EFG_III"/>
    <property type="match status" value="1"/>
</dbReference>
<dbReference type="GO" id="GO:0005759">
    <property type="term" value="C:mitochondrial matrix"/>
    <property type="evidence" value="ECO:0007669"/>
    <property type="project" value="UniProtKB-ARBA"/>
</dbReference>
<dbReference type="InterPro" id="IPR041095">
    <property type="entry name" value="EFG_II"/>
</dbReference>
<name>A0A7J6MHR3_PEROL</name>
<evidence type="ECO:0000256" key="3">
    <source>
        <dbReference type="ARBA" id="ARBA00022723"/>
    </source>
</evidence>
<sequence>MYQEENDFERIGLLERLIATGGALVTAKICVFLDSRSVANLITSSPRIDEIFWEEVPSQWRAAGRLNQQCFWTMHVTAGSASSAHLCAAGGRYLSPMLWSLCLETEPNEPLRYALSSPAVSRSLRRLEVDCGSVNIRRLLPVLSNCRLEQLKLDNVDDFAVVQPLLRTSLKEIKLSAARECYCTTTLEFPPGMTRLRELQLNSTRKGVCHVPARSLRNILEAARHLRWCSLAGATTDNDEDLICALFVLYSLNDLQLFDISFNPSRGWGMDPYRLYQLRRKLFPSFPIFCANEEASSICVCRGLGGWTPERLACCEVGVDKLECRECEESRRLLAALPSNTARMHKRFYDVVKVARNTSEEGGGWTVLLDGKRLSTPAKHPLALPTEGLAFAVAEEWERQDGFIRPHFMPLMALAATTIDLTVRDMGSVVDRNLHYLDTDLTCYGEYPEWVDYRSFVSKKFDCVIGSCKGISLPKHSDGADAALRAYLSTLTPWELTAFDAMTRSAKSVIIALNYYLGNTPLQEACRASVLEELENRGKWGTVEGDHDVSDRTLKMAMASSKFFAEEITSSEWLKRRPLGYKDPAEKDSSEKDAELCAEESELPEWAKVSKEEYFRYENMFCGYCGSFYDQRQKGQYSMCSRCGAKRDRFATGPLMESHAVLDYGEMKVWMKNIIDEEEGKEKKGDKKMALVDEECPKCKNPRMAFWTQQLRSADEGQTVFYECQKCGYRFNVNTSGRRGLSGGPAVVERLRMIRNIGVFAHVDAGKTSTTERMLLHAGEIGQPGSVDRGTAQMDYLRQEVERGISIRAAAMTFKWADYTINLVDTPGHVEFGAEVQRAVRVLDGAVVVIDGTAGVQAQTRTIWKQTDHLPRVIFVNKLDIEGASWETAVRSLSTALPQSISQPVMIQYPLLHPGGGIRGTVDLLTRQGYLYRGEYGEVLSEVRVEDEDDLDGVEKARTELLEVLAILDEIFAEEYFGQGEMSAASVSSAIRRQSVGRALVPVLFGSAISNIGIQHLMNSIALYLSNPMEAARDRHHYLPDPLAEGTVIEAFKVIPPSTDPEEEERGNVVYCRILSGNVAVGTKLRNRTREREGEYETASGVYRVKASELHPRKVLLDGDIGVVTGLQNIRSGDILTAVDGEGRLSEACEAIIALRKEDAKASELPGVCFTTFTSNTRDNDERLRIALQRMMLEDPSLDFKVDTNTGQFMVWGMGDFHLDLLRDRIETEYQIPAKMGDLRITYREYLSEAFALTSSSPGHDLGLSMRFMMSVGPTRDLPVLEEGGEAGESAYVNEVDIVDGVDAETTLPEELKAELRELLCDALTMGPLKKSRMAATHVTLSDVVWKAGHDSSSDTAVLKDEVIRMYHYLMRMAKKKGSIKILEPIVQVTISGPESIRGTVRTIPAMAIHSSLPTLSSADPFAVSLSGIGEPMLTLLSPTTTSPVSW</sequence>
<dbReference type="GO" id="GO:0003746">
    <property type="term" value="F:translation elongation factor activity"/>
    <property type="evidence" value="ECO:0007669"/>
    <property type="project" value="UniProtKB-KW"/>
</dbReference>
<dbReference type="Gene3D" id="1.10.3580.10">
    <property type="entry name" value="ATP12 ATPase"/>
    <property type="match status" value="1"/>
</dbReference>
<dbReference type="Gene3D" id="3.40.50.300">
    <property type="entry name" value="P-loop containing nucleotide triphosphate hydrolases"/>
    <property type="match status" value="1"/>
</dbReference>
<dbReference type="PROSITE" id="PS51133">
    <property type="entry name" value="ZF_TFIIS_2"/>
    <property type="match status" value="1"/>
</dbReference>
<dbReference type="InterPro" id="IPR027417">
    <property type="entry name" value="P-loop_NTPase"/>
</dbReference>
<dbReference type="InterPro" id="IPR034004">
    <property type="entry name" value="Zn_ribbon_RPA12_C"/>
</dbReference>
<keyword evidence="7" id="KW-0648">Protein biosynthesis</keyword>
<dbReference type="NCBIfam" id="TIGR00231">
    <property type="entry name" value="small_GTP"/>
    <property type="match status" value="1"/>
</dbReference>
<dbReference type="PANTHER" id="PTHR43261:SF1">
    <property type="entry name" value="RIBOSOME-RELEASING FACTOR 2, MITOCHONDRIAL"/>
    <property type="match status" value="1"/>
</dbReference>
<evidence type="ECO:0000313" key="15">
    <source>
        <dbReference type="EMBL" id="KAF4671024.1"/>
    </source>
</evidence>
<dbReference type="GO" id="GO:0003924">
    <property type="term" value="F:GTPase activity"/>
    <property type="evidence" value="ECO:0007669"/>
    <property type="project" value="InterPro"/>
</dbReference>
<evidence type="ECO:0000256" key="6">
    <source>
        <dbReference type="ARBA" id="ARBA00022833"/>
    </source>
</evidence>
<dbReference type="GO" id="GO:0032790">
    <property type="term" value="P:ribosome disassembly"/>
    <property type="evidence" value="ECO:0007669"/>
    <property type="project" value="TreeGrafter"/>
</dbReference>
<evidence type="ECO:0000256" key="4">
    <source>
        <dbReference type="ARBA" id="ARBA00022741"/>
    </source>
</evidence>
<gene>
    <name evidence="15" type="primary">GFM2_1</name>
    <name evidence="15" type="ORF">FOZ61_006842</name>
</gene>
<evidence type="ECO:0000256" key="12">
    <source>
        <dbReference type="PROSITE-ProRule" id="PRU00472"/>
    </source>
</evidence>
<dbReference type="Gene3D" id="3.30.70.870">
    <property type="entry name" value="Elongation Factor G (Translational Gtpase), domain 3"/>
    <property type="match status" value="1"/>
</dbReference>
<feature type="domain" description="TFIIS-type" evidence="13">
    <location>
        <begin position="692"/>
        <end position="732"/>
    </location>
</feature>
<keyword evidence="10" id="KW-0342">GTP-binding</keyword>
<evidence type="ECO:0000256" key="8">
    <source>
        <dbReference type="ARBA" id="ARBA00022946"/>
    </source>
</evidence>
<dbReference type="PANTHER" id="PTHR43261">
    <property type="entry name" value="TRANSLATION ELONGATION FACTOR G-RELATED"/>
    <property type="match status" value="1"/>
</dbReference>
<keyword evidence="3" id="KW-0479">Metal-binding</keyword>
<keyword evidence="4" id="KW-0547">Nucleotide-binding</keyword>
<dbReference type="EMBL" id="JABAHT010000004">
    <property type="protein sequence ID" value="KAF4671024.1"/>
    <property type="molecule type" value="Genomic_DNA"/>
</dbReference>
<keyword evidence="5 12" id="KW-0863">Zinc-finger</keyword>
<evidence type="ECO:0000256" key="7">
    <source>
        <dbReference type="ARBA" id="ARBA00022917"/>
    </source>
</evidence>
<feature type="domain" description="Tr-type G" evidence="14">
    <location>
        <begin position="752"/>
        <end position="1029"/>
    </location>
</feature>
<dbReference type="SUPFAM" id="SSF160909">
    <property type="entry name" value="ATP12-like"/>
    <property type="match status" value="1"/>
</dbReference>
<keyword evidence="8" id="KW-0809">Transit peptide</keyword>
<dbReference type="InterPro" id="IPR011419">
    <property type="entry name" value="ATP12_ATP_synth-F1-assembly"/>
</dbReference>
<proteinExistence type="inferred from homology"/>
<evidence type="ECO:0000259" key="13">
    <source>
        <dbReference type="PROSITE" id="PS51133"/>
    </source>
</evidence>